<sequence length="438" mass="50322">MGGNLWIIGRKEEMYWIIILFVISLILGFYKFYQDKGRDSNNSKEFTENNDCEILAVNETFLSLMPQIDSLSADVNLDEAKLSEISDKNVVARLDALVPQITNSLSNFVSNKVVENISTQIREGKIFQVIIPEGAKLYKSKELQGAYRGGYSIGGKLTGQANLVPFDITKGQNISSITNAVANVMNVSSMVVGQYYMAEINNNMEKMLESLDKVFDFQQMEFKARILALISKVGKVSKFNVEIIENDEIRKRALDNLERHEDEAVELLQQVNLSIENLISKSKNCDFDKYKEIIDEFEKLTNYQQYLLTILEEIGRLIYLLNKGAISSEQCYYSFRSYVEQSNEARHKLAKWHNENITKFKIDLQKSRLTKKGLEGFAYKIPALINEDWKYNSLSNLIVKKINKQLNASLEVENVTDDLLDKEVRIISKNGRYYYLVE</sequence>
<evidence type="ECO:0000256" key="1">
    <source>
        <dbReference type="SAM" id="Coils"/>
    </source>
</evidence>
<keyword evidence="1" id="KW-0175">Coiled coil</keyword>
<keyword evidence="2" id="KW-0472">Membrane</keyword>
<dbReference type="PATRIC" id="fig|888811.3.peg.702"/>
<comment type="caution">
    <text evidence="3">The sequence shown here is derived from an EMBL/GenBank/DDBJ whole genome shotgun (WGS) entry which is preliminary data.</text>
</comment>
<protein>
    <submittedName>
        <fullName evidence="3">Uncharacterized protein</fullName>
    </submittedName>
</protein>
<dbReference type="EMBL" id="AEXY01000006">
    <property type="protein sequence ID" value="EGD37009.1"/>
    <property type="molecule type" value="Genomic_DNA"/>
</dbReference>
<feature type="transmembrane region" description="Helical" evidence="2">
    <location>
        <begin position="14"/>
        <end position="33"/>
    </location>
</feature>
<dbReference type="Proteomes" id="UP000003530">
    <property type="component" value="Unassembled WGS sequence"/>
</dbReference>
<evidence type="ECO:0000256" key="2">
    <source>
        <dbReference type="SAM" id="Phobius"/>
    </source>
</evidence>
<dbReference type="AlphaFoldDB" id="F0IKQ8"/>
<feature type="coiled-coil region" evidence="1">
    <location>
        <begin position="250"/>
        <end position="277"/>
    </location>
</feature>
<evidence type="ECO:0000313" key="3">
    <source>
        <dbReference type="EMBL" id="EGD37009.1"/>
    </source>
</evidence>
<name>F0IKQ8_STRSA</name>
<accession>F0IKQ8</accession>
<gene>
    <name evidence="3" type="ORF">HMPREF9383_0710</name>
</gene>
<evidence type="ECO:0000313" key="4">
    <source>
        <dbReference type="Proteomes" id="UP000003530"/>
    </source>
</evidence>
<proteinExistence type="predicted"/>
<dbReference type="HOGENOM" id="CLU_735113_0_0_9"/>
<keyword evidence="2" id="KW-1133">Transmembrane helix</keyword>
<organism evidence="3 4">
    <name type="scientific">Streptococcus sanguinis SK150</name>
    <dbReference type="NCBI Taxonomy" id="888811"/>
    <lineage>
        <taxon>Bacteria</taxon>
        <taxon>Bacillati</taxon>
        <taxon>Bacillota</taxon>
        <taxon>Bacilli</taxon>
        <taxon>Lactobacillales</taxon>
        <taxon>Streptococcaceae</taxon>
        <taxon>Streptococcus</taxon>
    </lineage>
</organism>
<keyword evidence="2" id="KW-0812">Transmembrane</keyword>
<reference evidence="3 4" key="1">
    <citation type="submission" date="2011-02" db="EMBL/GenBank/DDBJ databases">
        <authorList>
            <person name="Muzny D."/>
            <person name="Qin X."/>
            <person name="Deng J."/>
            <person name="Jiang H."/>
            <person name="Liu Y."/>
            <person name="Qu J."/>
            <person name="Song X.-Z."/>
            <person name="Zhang L."/>
            <person name="Thornton R."/>
            <person name="Coyle M."/>
            <person name="Francisco L."/>
            <person name="Jackson L."/>
            <person name="Javaid M."/>
            <person name="Korchina V."/>
            <person name="Kovar C."/>
            <person name="Mata R."/>
            <person name="Mathew T."/>
            <person name="Ngo R."/>
            <person name="Nguyen L."/>
            <person name="Nguyen N."/>
            <person name="Okwuonu G."/>
            <person name="Ongeri F."/>
            <person name="Pham C."/>
            <person name="Simmons D."/>
            <person name="Wilczek-Boney K."/>
            <person name="Hale W."/>
            <person name="Jakkamsetti A."/>
            <person name="Pham P."/>
            <person name="Ruth R."/>
            <person name="San Lucas F."/>
            <person name="Warren J."/>
            <person name="Zhang J."/>
            <person name="Zhao Z."/>
            <person name="Zhou C."/>
            <person name="Zhu D."/>
            <person name="Lee S."/>
            <person name="Bess C."/>
            <person name="Blankenburg K."/>
            <person name="Forbes L."/>
            <person name="Fu Q."/>
            <person name="Gubbala S."/>
            <person name="Hirani K."/>
            <person name="Jayaseelan J.C."/>
            <person name="Lara F."/>
            <person name="Munidasa M."/>
            <person name="Palculict T."/>
            <person name="Patil S."/>
            <person name="Pu L.-L."/>
            <person name="Saada N."/>
            <person name="Tang L."/>
            <person name="Weissenberger G."/>
            <person name="Zhu Y."/>
            <person name="Hemphill L."/>
            <person name="Shang Y."/>
            <person name="Youmans B."/>
            <person name="Ayvaz T."/>
            <person name="Ross M."/>
            <person name="Santibanez J."/>
            <person name="Aqrawi P."/>
            <person name="Gross S."/>
            <person name="Joshi V."/>
            <person name="Fowler G."/>
            <person name="Nazareth L."/>
            <person name="Reid J."/>
            <person name="Worley K."/>
            <person name="Petrosino J."/>
            <person name="Highlander S."/>
            <person name="Gibbs R."/>
        </authorList>
    </citation>
    <scope>NUCLEOTIDE SEQUENCE [LARGE SCALE GENOMIC DNA]</scope>
    <source>
        <strain evidence="3 4">SK150</strain>
    </source>
</reference>